<accession>A0A6S6SCE3</accession>
<protein>
    <submittedName>
        <fullName evidence="2">Uncharacterized protein</fullName>
    </submittedName>
</protein>
<name>A0A6S6SCE3_9GAMM</name>
<feature type="compositionally biased region" description="Polar residues" evidence="1">
    <location>
        <begin position="1"/>
        <end position="13"/>
    </location>
</feature>
<reference evidence="2" key="1">
    <citation type="submission" date="2020-01" db="EMBL/GenBank/DDBJ databases">
        <authorList>
            <person name="Meier V. D."/>
            <person name="Meier V D."/>
        </authorList>
    </citation>
    <scope>NUCLEOTIDE SEQUENCE</scope>
    <source>
        <strain evidence="2">HLG_WM_MAG_09</strain>
    </source>
</reference>
<gene>
    <name evidence="2" type="ORF">HELGO_WM29169</name>
</gene>
<organism evidence="2">
    <name type="scientific">uncultured Thiotrichaceae bacterium</name>
    <dbReference type="NCBI Taxonomy" id="298394"/>
    <lineage>
        <taxon>Bacteria</taxon>
        <taxon>Pseudomonadati</taxon>
        <taxon>Pseudomonadota</taxon>
        <taxon>Gammaproteobacteria</taxon>
        <taxon>Thiotrichales</taxon>
        <taxon>Thiotrichaceae</taxon>
        <taxon>environmental samples</taxon>
    </lineage>
</organism>
<evidence type="ECO:0000256" key="1">
    <source>
        <dbReference type="SAM" id="MobiDB-lite"/>
    </source>
</evidence>
<feature type="region of interest" description="Disordered" evidence="1">
    <location>
        <begin position="1"/>
        <end position="22"/>
    </location>
</feature>
<evidence type="ECO:0000313" key="2">
    <source>
        <dbReference type="EMBL" id="CAA6802319.1"/>
    </source>
</evidence>
<sequence length="86" mass="8642">MQTFLGNPGQATPATGEGNVVNSGHLQGAEAIVAFPAMDKAAQTNPATLIQSDAQASVENLSSATAMQVRATSVSEAENDALLGAK</sequence>
<dbReference type="EMBL" id="CACVAT010000043">
    <property type="protein sequence ID" value="CAA6802319.1"/>
    <property type="molecule type" value="Genomic_DNA"/>
</dbReference>
<dbReference type="AlphaFoldDB" id="A0A6S6SCE3"/>
<proteinExistence type="predicted"/>